<evidence type="ECO:0000259" key="3">
    <source>
        <dbReference type="Pfam" id="PF06155"/>
    </source>
</evidence>
<dbReference type="PANTHER" id="PTHR35303:SF5">
    <property type="entry name" value="OS02G0197800 PROTEIN"/>
    <property type="match status" value="1"/>
</dbReference>
<organism evidence="4 5">
    <name type="scientific">PS1 clade bacterium</name>
    <dbReference type="NCBI Taxonomy" id="2175152"/>
    <lineage>
        <taxon>Bacteria</taxon>
        <taxon>Pseudomonadati</taxon>
        <taxon>Pseudomonadota</taxon>
        <taxon>Alphaproteobacteria</taxon>
        <taxon>PS1 clade</taxon>
    </lineage>
</organism>
<comment type="caution">
    <text evidence="4">The sequence shown here is derived from an EMBL/GenBank/DDBJ whole genome shotgun (WGS) entry which is preliminary data.</text>
</comment>
<evidence type="ECO:0000256" key="2">
    <source>
        <dbReference type="ARBA" id="ARBA00023004"/>
    </source>
</evidence>
<sequence>MNQIPINIILSKSKKNITLEYTESKSVLDAEYLRVNSPSAEVRGHTSDQKKIVSKKKNVSISSIELIGNYAIRISFNDGHDTGIFTWKYLDELYQNHDIIWREYISDLRKKSMTRD</sequence>
<dbReference type="Proteomes" id="UP000253570">
    <property type="component" value="Unassembled WGS sequence"/>
</dbReference>
<protein>
    <submittedName>
        <fullName evidence="4">DUF971 domain-containing protein</fullName>
    </submittedName>
</protein>
<dbReference type="InterPro" id="IPR010376">
    <property type="entry name" value="GBBH-like_N"/>
</dbReference>
<gene>
    <name evidence="4" type="ORF">DBW71_04485</name>
</gene>
<evidence type="ECO:0000313" key="4">
    <source>
        <dbReference type="EMBL" id="RCL73064.1"/>
    </source>
</evidence>
<dbReference type="GO" id="GO:0046872">
    <property type="term" value="F:metal ion binding"/>
    <property type="evidence" value="ECO:0007669"/>
    <property type="project" value="UniProtKB-KW"/>
</dbReference>
<dbReference type="InterPro" id="IPR038492">
    <property type="entry name" value="GBBH-like_N_sf"/>
</dbReference>
<evidence type="ECO:0000256" key="1">
    <source>
        <dbReference type="ARBA" id="ARBA00022723"/>
    </source>
</evidence>
<dbReference type="PANTHER" id="PTHR35303">
    <property type="entry name" value="OS02G0197800 PROTEIN"/>
    <property type="match status" value="1"/>
</dbReference>
<evidence type="ECO:0000313" key="5">
    <source>
        <dbReference type="Proteomes" id="UP000253570"/>
    </source>
</evidence>
<accession>A0A368DN35</accession>
<dbReference type="AlphaFoldDB" id="A0A368DN35"/>
<dbReference type="EMBL" id="QOQD01000010">
    <property type="protein sequence ID" value="RCL73064.1"/>
    <property type="molecule type" value="Genomic_DNA"/>
</dbReference>
<proteinExistence type="predicted"/>
<name>A0A368DN35_9PROT</name>
<keyword evidence="2" id="KW-0408">Iron</keyword>
<dbReference type="Gene3D" id="3.30.2020.30">
    <property type="match status" value="1"/>
</dbReference>
<reference evidence="4 5" key="1">
    <citation type="journal article" date="2018" name="Microbiome">
        <title>Fine metagenomic profile of the Mediterranean stratified and mixed water columns revealed by assembly and recruitment.</title>
        <authorList>
            <person name="Haro-Moreno J.M."/>
            <person name="Lopez-Perez M."/>
            <person name="De La Torre J.R."/>
            <person name="Picazo A."/>
            <person name="Camacho A."/>
            <person name="Rodriguez-Valera F."/>
        </authorList>
    </citation>
    <scope>NUCLEOTIDE SEQUENCE [LARGE SCALE GENOMIC DNA]</scope>
    <source>
        <strain evidence="4">MED-G57</strain>
    </source>
</reference>
<feature type="domain" description="Gamma-butyrobetaine hydroxylase-like N-terminal" evidence="3">
    <location>
        <begin position="9"/>
        <end position="90"/>
    </location>
</feature>
<keyword evidence="1" id="KW-0479">Metal-binding</keyword>
<dbReference type="Pfam" id="PF06155">
    <property type="entry name" value="GBBH-like_N"/>
    <property type="match status" value="1"/>
</dbReference>